<feature type="region of interest" description="Disordered" evidence="1">
    <location>
        <begin position="1"/>
        <end position="28"/>
    </location>
</feature>
<evidence type="ECO:0000256" key="1">
    <source>
        <dbReference type="SAM" id="MobiDB-lite"/>
    </source>
</evidence>
<dbReference type="SUPFAM" id="SSF47413">
    <property type="entry name" value="lambda repressor-like DNA-binding domains"/>
    <property type="match status" value="1"/>
</dbReference>
<reference evidence="3 4" key="1">
    <citation type="submission" date="2017-12" db="EMBL/GenBank/DDBJ databases">
        <title>Population genomics insights into the ecological differentiation and adaptive evolution in streptomycetes.</title>
        <authorList>
            <person name="Li Y."/>
            <person name="Huang Y."/>
        </authorList>
    </citation>
    <scope>NUCLEOTIDE SEQUENCE [LARGE SCALE GENOMIC DNA]</scope>
    <source>
        <strain evidence="3 4">NBRC 100770</strain>
    </source>
</reference>
<gene>
    <name evidence="3" type="ORF">C0Q92_08420</name>
</gene>
<feature type="domain" description="HTH cro/C1-type" evidence="2">
    <location>
        <begin position="36"/>
        <end position="89"/>
    </location>
</feature>
<dbReference type="Pfam" id="PF19054">
    <property type="entry name" value="DUF5753"/>
    <property type="match status" value="1"/>
</dbReference>
<dbReference type="PROSITE" id="PS50943">
    <property type="entry name" value="HTH_CROC1"/>
    <property type="match status" value="1"/>
</dbReference>
<comment type="caution">
    <text evidence="3">The sequence shown here is derived from an EMBL/GenBank/DDBJ whole genome shotgun (WGS) entry which is preliminary data.</text>
</comment>
<dbReference type="Pfam" id="PF13560">
    <property type="entry name" value="HTH_31"/>
    <property type="match status" value="1"/>
</dbReference>
<dbReference type="RefSeq" id="WP_129805461.1">
    <property type="nucleotide sequence ID" value="NZ_CP108647.1"/>
</dbReference>
<evidence type="ECO:0000313" key="4">
    <source>
        <dbReference type="Proteomes" id="UP000292693"/>
    </source>
</evidence>
<accession>A0A8G1ZU96</accession>
<dbReference type="GeneID" id="97267272"/>
<dbReference type="GO" id="GO:0003677">
    <property type="term" value="F:DNA binding"/>
    <property type="evidence" value="ECO:0007669"/>
    <property type="project" value="InterPro"/>
</dbReference>
<dbReference type="Proteomes" id="UP000292693">
    <property type="component" value="Unassembled WGS sequence"/>
</dbReference>
<protein>
    <submittedName>
        <fullName evidence="3">Transcriptional regulator</fullName>
    </submittedName>
</protein>
<name>A0A8G1ZU96_9ACTN</name>
<dbReference type="AlphaFoldDB" id="A0A8G1ZU96"/>
<dbReference type="InterPro" id="IPR001387">
    <property type="entry name" value="Cro/C1-type_HTH"/>
</dbReference>
<proteinExistence type="predicted"/>
<dbReference type="SMART" id="SM00530">
    <property type="entry name" value="HTH_XRE"/>
    <property type="match status" value="1"/>
</dbReference>
<evidence type="ECO:0000259" key="2">
    <source>
        <dbReference type="PROSITE" id="PS50943"/>
    </source>
</evidence>
<evidence type="ECO:0000313" key="3">
    <source>
        <dbReference type="EMBL" id="RZE26227.1"/>
    </source>
</evidence>
<dbReference type="InterPro" id="IPR010982">
    <property type="entry name" value="Lambda_DNA-bd_dom_sf"/>
</dbReference>
<dbReference type="CDD" id="cd00093">
    <property type="entry name" value="HTH_XRE"/>
    <property type="match status" value="1"/>
</dbReference>
<dbReference type="EMBL" id="PKLL01000009">
    <property type="protein sequence ID" value="RZE26227.1"/>
    <property type="molecule type" value="Genomic_DNA"/>
</dbReference>
<dbReference type="InterPro" id="IPR043917">
    <property type="entry name" value="DUF5753"/>
</dbReference>
<organism evidence="3 4">
    <name type="scientific">Streptomyces albidoflavus</name>
    <dbReference type="NCBI Taxonomy" id="1886"/>
    <lineage>
        <taxon>Bacteria</taxon>
        <taxon>Bacillati</taxon>
        <taxon>Actinomycetota</taxon>
        <taxon>Actinomycetes</taxon>
        <taxon>Kitasatosporales</taxon>
        <taxon>Streptomycetaceae</taxon>
        <taxon>Streptomyces</taxon>
        <taxon>Streptomyces albidoflavus group</taxon>
    </lineage>
</organism>
<sequence length="289" mass="32409">MGYGNTDAGGTSAEPCTPAGGEPEPSDSLRTFGAVVQALREHAGLAREEFAARVGYSRHTVASIEQGRRMPDLDFVERAESALGDTGALRRAAPHLTRRPGLASWFRRWARLEEEAVTLYTYECRMVPGLLQPEPYARTLFVDQLPPLSDHQIEAQWAARAARQRLLRERPNTTFGFILEEHLFRRRTGGVEVTRVLIDHVLEAATLRNVEIQVMPLERASHAGLAGPMQLLETSEPRWYAYNEGQRGGLFFSDPKEISVLQRRYARMRAQALSLDDSLGLLREMRGAL</sequence>
<dbReference type="Gene3D" id="1.10.260.40">
    <property type="entry name" value="lambda repressor-like DNA-binding domains"/>
    <property type="match status" value="1"/>
</dbReference>